<evidence type="ECO:0000256" key="1">
    <source>
        <dbReference type="ARBA" id="ARBA00022574"/>
    </source>
</evidence>
<dbReference type="Pfam" id="PF12894">
    <property type="entry name" value="ANAPC4_WD40"/>
    <property type="match status" value="1"/>
</dbReference>
<dbReference type="PROSITE" id="PS50082">
    <property type="entry name" value="WD_REPEATS_2"/>
    <property type="match status" value="2"/>
</dbReference>
<comment type="caution">
    <text evidence="5">The sequence shown here is derived from an EMBL/GenBank/DDBJ whole genome shotgun (WGS) entry which is preliminary data.</text>
</comment>
<gene>
    <name evidence="5" type="ORF">M9Y10_002868</name>
</gene>
<dbReference type="Pfam" id="PF00400">
    <property type="entry name" value="WD40"/>
    <property type="match status" value="2"/>
</dbReference>
<dbReference type="InterPro" id="IPR019775">
    <property type="entry name" value="WD40_repeat_CS"/>
</dbReference>
<feature type="repeat" description="WD" evidence="3">
    <location>
        <begin position="103"/>
        <end position="144"/>
    </location>
</feature>
<keyword evidence="2" id="KW-0677">Repeat</keyword>
<feature type="repeat" description="WD" evidence="3">
    <location>
        <begin position="155"/>
        <end position="195"/>
    </location>
</feature>
<dbReference type="Proteomes" id="UP001470230">
    <property type="component" value="Unassembled WGS sequence"/>
</dbReference>
<organism evidence="5 6">
    <name type="scientific">Tritrichomonas musculus</name>
    <dbReference type="NCBI Taxonomy" id="1915356"/>
    <lineage>
        <taxon>Eukaryota</taxon>
        <taxon>Metamonada</taxon>
        <taxon>Parabasalia</taxon>
        <taxon>Tritrichomonadida</taxon>
        <taxon>Tritrichomonadidae</taxon>
        <taxon>Tritrichomonas</taxon>
    </lineage>
</organism>
<dbReference type="PROSITE" id="PS00678">
    <property type="entry name" value="WD_REPEATS_1"/>
    <property type="match status" value="1"/>
</dbReference>
<dbReference type="InterPro" id="IPR015943">
    <property type="entry name" value="WD40/YVTN_repeat-like_dom_sf"/>
</dbReference>
<keyword evidence="1 3" id="KW-0853">WD repeat</keyword>
<protein>
    <recommendedName>
        <fullName evidence="4">Anaphase-promoting complex subunit 4-like WD40 domain-containing protein</fullName>
    </recommendedName>
</protein>
<evidence type="ECO:0000313" key="5">
    <source>
        <dbReference type="EMBL" id="KAK8900541.1"/>
    </source>
</evidence>
<dbReference type="Gene3D" id="2.130.10.10">
    <property type="entry name" value="YVTN repeat-like/Quinoprotein amine dehydrogenase"/>
    <property type="match status" value="2"/>
</dbReference>
<dbReference type="PANTHER" id="PTHR47822:SF2">
    <property type="entry name" value="F-BOX AND WD-40 DOMAIN PROTEIN 7"/>
    <property type="match status" value="1"/>
</dbReference>
<name>A0ABR2LBU5_9EUKA</name>
<evidence type="ECO:0000313" key="6">
    <source>
        <dbReference type="Proteomes" id="UP001470230"/>
    </source>
</evidence>
<dbReference type="InterPro" id="IPR001680">
    <property type="entry name" value="WD40_rpt"/>
</dbReference>
<dbReference type="InterPro" id="IPR024977">
    <property type="entry name" value="Apc4-like_WD40_dom"/>
</dbReference>
<dbReference type="PANTHER" id="PTHR47822">
    <property type="entry name" value="CARBOHYDRATE BINDING DOMAIN CONTAINING PROTEIN"/>
    <property type="match status" value="1"/>
</dbReference>
<reference evidence="5 6" key="1">
    <citation type="submission" date="2024-04" db="EMBL/GenBank/DDBJ databases">
        <title>Tritrichomonas musculus Genome.</title>
        <authorList>
            <person name="Alves-Ferreira E."/>
            <person name="Grigg M."/>
            <person name="Lorenzi H."/>
            <person name="Galac M."/>
        </authorList>
    </citation>
    <scope>NUCLEOTIDE SEQUENCE [LARGE SCALE GENOMIC DNA]</scope>
    <source>
        <strain evidence="5 6">EAF2021</strain>
    </source>
</reference>
<sequence length="322" mass="35358">MATLLALNDGKSKWTSQHQNSDIGALRFSPDGKFLAITCFNGYAYVRNSSRSRITGHYLVSEENSPILSVKWGPKNQDLLYFSASDGTISSWSAQEQKELWSIKEEGNTVNSIDISPNGENFASVGSDSVLRIYNVENQQIVSKLSTTSYIKGRVTGHTNRVYAAYYVDENMIASGGWDNTVILWDTRSGTAARSIFGPSICGNGITAINGKKTLVTGSWRGEKQLQFWDIGSGNNIKSVNVGAPPNEIFVYAIAATPNQQFIACGGSHANRISFFRVSDYAHVYSTAIQPSEVTDLDFNNRQFAYGLADSTVNVDTYTMKQ</sequence>
<dbReference type="SMART" id="SM00320">
    <property type="entry name" value="WD40"/>
    <property type="match status" value="4"/>
</dbReference>
<accession>A0ABR2LBU5</accession>
<dbReference type="PROSITE" id="PS50294">
    <property type="entry name" value="WD_REPEATS_REGION"/>
    <property type="match status" value="1"/>
</dbReference>
<dbReference type="EMBL" id="JAPFFF010000001">
    <property type="protein sequence ID" value="KAK8900541.1"/>
    <property type="molecule type" value="Genomic_DNA"/>
</dbReference>
<feature type="domain" description="Anaphase-promoting complex subunit 4-like WD40" evidence="4">
    <location>
        <begin position="71"/>
        <end position="149"/>
    </location>
</feature>
<dbReference type="SUPFAM" id="SSF50978">
    <property type="entry name" value="WD40 repeat-like"/>
    <property type="match status" value="1"/>
</dbReference>
<proteinExistence type="predicted"/>
<keyword evidence="6" id="KW-1185">Reference proteome</keyword>
<evidence type="ECO:0000256" key="2">
    <source>
        <dbReference type="ARBA" id="ARBA00022737"/>
    </source>
</evidence>
<dbReference type="InterPro" id="IPR036322">
    <property type="entry name" value="WD40_repeat_dom_sf"/>
</dbReference>
<evidence type="ECO:0000259" key="4">
    <source>
        <dbReference type="Pfam" id="PF12894"/>
    </source>
</evidence>
<evidence type="ECO:0000256" key="3">
    <source>
        <dbReference type="PROSITE-ProRule" id="PRU00221"/>
    </source>
</evidence>